<name>A0A7W4VTR6_9ACTN</name>
<dbReference type="EMBL" id="JACHWR010000001">
    <property type="protein sequence ID" value="MBB3041202.1"/>
    <property type="molecule type" value="Genomic_DNA"/>
</dbReference>
<dbReference type="AlphaFoldDB" id="A0A7W4VTR6"/>
<dbReference type="Proteomes" id="UP000589626">
    <property type="component" value="Unassembled WGS sequence"/>
</dbReference>
<sequence length="80" mass="8662">MTLPATCRHADTVPVEVRDSLDAGTVPTTVPTTVVAHICRGCHETLPAAWGCTDCSWVEERAMCEPVPRLLLAHPCQEHA</sequence>
<reference evidence="1 2" key="1">
    <citation type="submission" date="2020-08" db="EMBL/GenBank/DDBJ databases">
        <title>Sequencing the genomes of 1000 actinobacteria strains.</title>
        <authorList>
            <person name="Klenk H.-P."/>
        </authorList>
    </citation>
    <scope>NUCLEOTIDE SEQUENCE [LARGE SCALE GENOMIC DNA]</scope>
    <source>
        <strain evidence="1 2">DSM 105498</strain>
    </source>
</reference>
<comment type="caution">
    <text evidence="1">The sequence shown here is derived from an EMBL/GenBank/DDBJ whole genome shotgun (WGS) entry which is preliminary data.</text>
</comment>
<gene>
    <name evidence="1" type="ORF">FHU40_001003</name>
</gene>
<evidence type="ECO:0000313" key="1">
    <source>
        <dbReference type="EMBL" id="MBB3041202.1"/>
    </source>
</evidence>
<keyword evidence="2" id="KW-1185">Reference proteome</keyword>
<proteinExistence type="predicted"/>
<dbReference type="RefSeq" id="WP_183591126.1">
    <property type="nucleotide sequence ID" value="NZ_JACHWR010000001.1"/>
</dbReference>
<organism evidence="1 2">
    <name type="scientific">Nocardioides soli</name>
    <dbReference type="NCBI Taxonomy" id="1036020"/>
    <lineage>
        <taxon>Bacteria</taxon>
        <taxon>Bacillati</taxon>
        <taxon>Actinomycetota</taxon>
        <taxon>Actinomycetes</taxon>
        <taxon>Propionibacteriales</taxon>
        <taxon>Nocardioidaceae</taxon>
        <taxon>Nocardioides</taxon>
    </lineage>
</organism>
<protein>
    <submittedName>
        <fullName evidence="1">Uncharacterized protein</fullName>
    </submittedName>
</protein>
<evidence type="ECO:0000313" key="2">
    <source>
        <dbReference type="Proteomes" id="UP000589626"/>
    </source>
</evidence>
<accession>A0A7W4VTR6</accession>